<organism evidence="1 2">
    <name type="scientific">Phyllostomus discolor</name>
    <name type="common">pale spear-nosed bat</name>
    <dbReference type="NCBI Taxonomy" id="89673"/>
    <lineage>
        <taxon>Eukaryota</taxon>
        <taxon>Metazoa</taxon>
        <taxon>Chordata</taxon>
        <taxon>Craniata</taxon>
        <taxon>Vertebrata</taxon>
        <taxon>Euteleostomi</taxon>
        <taxon>Mammalia</taxon>
        <taxon>Eutheria</taxon>
        <taxon>Laurasiatheria</taxon>
        <taxon>Chiroptera</taxon>
        <taxon>Yangochiroptera</taxon>
        <taxon>Phyllostomidae</taxon>
        <taxon>Phyllostominae</taxon>
        <taxon>Phyllostomus</taxon>
    </lineage>
</organism>
<comment type="caution">
    <text evidence="1">The sequence shown here is derived from an EMBL/GenBank/DDBJ whole genome shotgun (WGS) entry which is preliminary data.</text>
</comment>
<reference evidence="1 2" key="1">
    <citation type="journal article" date="2020" name="Nature">
        <title>Six reference-quality genomes reveal evolution of bat adaptations.</title>
        <authorList>
            <person name="Jebb D."/>
            <person name="Huang Z."/>
            <person name="Pippel M."/>
            <person name="Hughes G.M."/>
            <person name="Lavrichenko K."/>
            <person name="Devanna P."/>
            <person name="Winkler S."/>
            <person name="Jermiin L.S."/>
            <person name="Skirmuntt E.C."/>
            <person name="Katzourakis A."/>
            <person name="Burkitt-Gray L."/>
            <person name="Ray D.A."/>
            <person name="Sullivan K.A.M."/>
            <person name="Roscito J.G."/>
            <person name="Kirilenko B.M."/>
            <person name="Davalos L.M."/>
            <person name="Corthals A.P."/>
            <person name="Power M.L."/>
            <person name="Jones G."/>
            <person name="Ransome R.D."/>
            <person name="Dechmann D.K.N."/>
            <person name="Locatelli A.G."/>
            <person name="Puechmaille S.J."/>
            <person name="Fedrigo O."/>
            <person name="Jarvis E.D."/>
            <person name="Hiller M."/>
            <person name="Vernes S.C."/>
            <person name="Myers E.W."/>
            <person name="Teeling E.C."/>
        </authorList>
    </citation>
    <scope>NUCLEOTIDE SEQUENCE [LARGE SCALE GENOMIC DNA]</scope>
    <source>
        <strain evidence="1">Bat1K_MPI-CBG_1</strain>
    </source>
</reference>
<dbReference type="EMBL" id="JABVXQ010000002">
    <property type="protein sequence ID" value="KAF6125484.1"/>
    <property type="molecule type" value="Genomic_DNA"/>
</dbReference>
<dbReference type="Proteomes" id="UP000664940">
    <property type="component" value="Unassembled WGS sequence"/>
</dbReference>
<protein>
    <submittedName>
        <fullName evidence="1">Uncharacterized protein</fullName>
    </submittedName>
</protein>
<evidence type="ECO:0000313" key="2">
    <source>
        <dbReference type="Proteomes" id="UP000664940"/>
    </source>
</evidence>
<dbReference type="AlphaFoldDB" id="A0A834B747"/>
<gene>
    <name evidence="1" type="ORF">HJG60_009919</name>
</gene>
<proteinExistence type="predicted"/>
<name>A0A834B747_9CHIR</name>
<accession>A0A834B747</accession>
<sequence>MAGLGSVFPYFKSSLIKQQPPYHWLSGTRHGTSSSQLRFTAWLHLGISKPSTSNSYFILLYSSFGVTQSRTQVTPGLHHLEKPRACAPSGQLQTTSEHHHPAPAQLTLHEGRGWWSVVTVSPCG</sequence>
<evidence type="ECO:0000313" key="1">
    <source>
        <dbReference type="EMBL" id="KAF6125484.1"/>
    </source>
</evidence>